<gene>
    <name evidence="1" type="ORF">PHJA_001791900</name>
</gene>
<reference evidence="1" key="1">
    <citation type="submission" date="2020-07" db="EMBL/GenBank/DDBJ databases">
        <title>Ethylene signaling mediates host invasion by parasitic plants.</title>
        <authorList>
            <person name="Yoshida S."/>
        </authorList>
    </citation>
    <scope>NUCLEOTIDE SEQUENCE</scope>
    <source>
        <strain evidence="1">Okayama</strain>
    </source>
</reference>
<protein>
    <submittedName>
        <fullName evidence="1">Uncharacterized protein</fullName>
    </submittedName>
</protein>
<name>A0A830CHA0_9LAMI</name>
<dbReference type="Proteomes" id="UP000653305">
    <property type="component" value="Unassembled WGS sequence"/>
</dbReference>
<organism evidence="1 2">
    <name type="scientific">Phtheirospermum japonicum</name>
    <dbReference type="NCBI Taxonomy" id="374723"/>
    <lineage>
        <taxon>Eukaryota</taxon>
        <taxon>Viridiplantae</taxon>
        <taxon>Streptophyta</taxon>
        <taxon>Embryophyta</taxon>
        <taxon>Tracheophyta</taxon>
        <taxon>Spermatophyta</taxon>
        <taxon>Magnoliopsida</taxon>
        <taxon>eudicotyledons</taxon>
        <taxon>Gunneridae</taxon>
        <taxon>Pentapetalae</taxon>
        <taxon>asterids</taxon>
        <taxon>lamiids</taxon>
        <taxon>Lamiales</taxon>
        <taxon>Orobanchaceae</taxon>
        <taxon>Orobanchaceae incertae sedis</taxon>
        <taxon>Phtheirospermum</taxon>
    </lineage>
</organism>
<evidence type="ECO:0000313" key="1">
    <source>
        <dbReference type="EMBL" id="GFP96478.1"/>
    </source>
</evidence>
<sequence>MVKGIKTLSSHQSIPSCASASPSAVCFSSSTSSSWPIAVVAANRHPNLHRLIVARLGLDLHLLLRQGLLRPRRRRRGSPDFEVANYEECLCLHIRRRLRAEGQRELLRRQARFCGLVQRF</sequence>
<comment type="caution">
    <text evidence="1">The sequence shown here is derived from an EMBL/GenBank/DDBJ whole genome shotgun (WGS) entry which is preliminary data.</text>
</comment>
<proteinExistence type="predicted"/>
<dbReference type="AlphaFoldDB" id="A0A830CHA0"/>
<dbReference type="EMBL" id="BMAC01000441">
    <property type="protein sequence ID" value="GFP96478.1"/>
    <property type="molecule type" value="Genomic_DNA"/>
</dbReference>
<accession>A0A830CHA0</accession>
<evidence type="ECO:0000313" key="2">
    <source>
        <dbReference type="Proteomes" id="UP000653305"/>
    </source>
</evidence>
<keyword evidence="2" id="KW-1185">Reference proteome</keyword>